<dbReference type="Proteomes" id="UP000054821">
    <property type="component" value="Unassembled WGS sequence"/>
</dbReference>
<gene>
    <name evidence="1" type="ORF">TGAM01_v210772</name>
</gene>
<dbReference type="EMBL" id="JPDN02000071">
    <property type="protein sequence ID" value="PON20393.1"/>
    <property type="molecule type" value="Genomic_DNA"/>
</dbReference>
<dbReference type="RefSeq" id="XP_024404396.1">
    <property type="nucleotide sequence ID" value="XM_024550868.1"/>
</dbReference>
<dbReference type="STRING" id="398673.A0A2P4Z7X5"/>
<dbReference type="PANTHER" id="PTHR40624">
    <property type="entry name" value="BIOSYNTHESIS MONOOXYGENASE, PUTATIVE (AFU_ORTHOLOGUE AFUA_1G12025)-RELATED"/>
    <property type="match status" value="1"/>
</dbReference>
<evidence type="ECO:0000313" key="2">
    <source>
        <dbReference type="Proteomes" id="UP000054821"/>
    </source>
</evidence>
<protein>
    <recommendedName>
        <fullName evidence="3">ABM domain-containing protein</fullName>
    </recommendedName>
</protein>
<reference evidence="1 2" key="1">
    <citation type="journal article" date="2016" name="Genome Announc.">
        <title>Draft Whole-Genome Sequence of Trichoderma gamsii T6085, a Promising Biocontrol Agent of Fusarium Head Blight on Wheat.</title>
        <authorList>
            <person name="Baroncelli R."/>
            <person name="Zapparata A."/>
            <person name="Piaggeschi G."/>
            <person name="Sarrocco S."/>
            <person name="Vannacci G."/>
        </authorList>
    </citation>
    <scope>NUCLEOTIDE SEQUENCE [LARGE SCALE GENOMIC DNA]</scope>
    <source>
        <strain evidence="1 2">T6085</strain>
    </source>
</reference>
<name>A0A2P4Z7X5_9HYPO</name>
<dbReference type="InterPro" id="IPR011008">
    <property type="entry name" value="Dimeric_a/b-barrel"/>
</dbReference>
<dbReference type="Gene3D" id="3.30.70.100">
    <property type="match status" value="1"/>
</dbReference>
<comment type="caution">
    <text evidence="1">The sequence shown here is derived from an EMBL/GenBank/DDBJ whole genome shotgun (WGS) entry which is preliminary data.</text>
</comment>
<organism evidence="1 2">
    <name type="scientific">Trichoderma gamsii</name>
    <dbReference type="NCBI Taxonomy" id="398673"/>
    <lineage>
        <taxon>Eukaryota</taxon>
        <taxon>Fungi</taxon>
        <taxon>Dikarya</taxon>
        <taxon>Ascomycota</taxon>
        <taxon>Pezizomycotina</taxon>
        <taxon>Sordariomycetes</taxon>
        <taxon>Hypocreomycetidae</taxon>
        <taxon>Hypocreales</taxon>
        <taxon>Hypocreaceae</taxon>
        <taxon>Trichoderma</taxon>
    </lineage>
</organism>
<evidence type="ECO:0000313" key="1">
    <source>
        <dbReference type="EMBL" id="PON20393.1"/>
    </source>
</evidence>
<accession>A0A2P4Z7X5</accession>
<dbReference type="PANTHER" id="PTHR40624:SF1">
    <property type="entry name" value="BIOSYNTHESIS MONOOXYGENASE, PUTATIVE (AFU_ORTHOLOGUE AFUA_1G12025)-RELATED"/>
    <property type="match status" value="1"/>
</dbReference>
<feature type="non-terminal residue" evidence="1">
    <location>
        <position position="1"/>
    </location>
</feature>
<dbReference type="AlphaFoldDB" id="A0A2P4Z7X5"/>
<sequence length="300" mass="34157">IPPFTVVKVAKHRSIFRQFYRGVSALRRPGSTFQDFHKSLEQFIFIQERNQVAMGLSLVPKMAFLTILRPKGEENIQEIINTLRSPDESSKPSGPEYISSLYFTLATRKGAISTFGKGAKPTLLGHLEMLHPSQPGFSRERDLQDHKLLYNSLLEQGLCESKENITSWQVAGGFITRRDEVISTKAGVLILAKFTSVKNNEGRKNLLQHLDKFCNWVQTNEPSTYTYCVLTSQTVAEEVLLFERYKDLSALKGHSRTKEMQSMLKQISPLIIKNNTEMSEWNEVDGFRFVNLGVTPKVRL</sequence>
<proteinExistence type="predicted"/>
<evidence type="ECO:0008006" key="3">
    <source>
        <dbReference type="Google" id="ProtNLM"/>
    </source>
</evidence>
<dbReference type="SUPFAM" id="SSF54909">
    <property type="entry name" value="Dimeric alpha+beta barrel"/>
    <property type="match status" value="1"/>
</dbReference>
<keyword evidence="2" id="KW-1185">Reference proteome</keyword>
<dbReference type="GeneID" id="36347935"/>